<proteinExistence type="predicted"/>
<dbReference type="InterPro" id="IPR002347">
    <property type="entry name" value="SDR_fam"/>
</dbReference>
<sequence>MLTQVEKVLIVGGSSGMGLALAEMLLAEGAEVIIVGRSEARLASS</sequence>
<gene>
    <name evidence="1" type="ORF">GCM10007898_07020</name>
</gene>
<dbReference type="Gene3D" id="3.40.50.720">
    <property type="entry name" value="NAD(P)-binding Rossmann-like Domain"/>
    <property type="match status" value="1"/>
</dbReference>
<protein>
    <recommendedName>
        <fullName evidence="3">Short chain dehydrogenase</fullName>
    </recommendedName>
</protein>
<dbReference type="RefSeq" id="WP_284330572.1">
    <property type="nucleotide sequence ID" value="NZ_BSOA01000003.1"/>
</dbReference>
<keyword evidence="2" id="KW-1185">Reference proteome</keyword>
<reference evidence="2" key="1">
    <citation type="journal article" date="2019" name="Int. J. Syst. Evol. Microbiol.">
        <title>The Global Catalogue of Microorganisms (GCM) 10K type strain sequencing project: providing services to taxonomists for standard genome sequencing and annotation.</title>
        <authorList>
            <consortium name="The Broad Institute Genomics Platform"/>
            <consortium name="The Broad Institute Genome Sequencing Center for Infectious Disease"/>
            <person name="Wu L."/>
            <person name="Ma J."/>
        </authorList>
    </citation>
    <scope>NUCLEOTIDE SEQUENCE [LARGE SCALE GENOMIC DNA]</scope>
    <source>
        <strain evidence="2">NBRC 111981</strain>
    </source>
</reference>
<dbReference type="SUPFAM" id="SSF51735">
    <property type="entry name" value="NAD(P)-binding Rossmann-fold domains"/>
    <property type="match status" value="1"/>
</dbReference>
<name>A0ABQ5X7H9_9GAMM</name>
<dbReference type="InterPro" id="IPR036291">
    <property type="entry name" value="NAD(P)-bd_dom_sf"/>
</dbReference>
<accession>A0ABQ5X7H9</accession>
<evidence type="ECO:0000313" key="2">
    <source>
        <dbReference type="Proteomes" id="UP001156627"/>
    </source>
</evidence>
<evidence type="ECO:0000313" key="1">
    <source>
        <dbReference type="EMBL" id="GLQ87136.1"/>
    </source>
</evidence>
<dbReference type="Pfam" id="PF00106">
    <property type="entry name" value="adh_short"/>
    <property type="match status" value="1"/>
</dbReference>
<dbReference type="EMBL" id="BSOA01000003">
    <property type="protein sequence ID" value="GLQ87136.1"/>
    <property type="molecule type" value="Genomic_DNA"/>
</dbReference>
<dbReference type="Proteomes" id="UP001156627">
    <property type="component" value="Unassembled WGS sequence"/>
</dbReference>
<evidence type="ECO:0008006" key="3">
    <source>
        <dbReference type="Google" id="ProtNLM"/>
    </source>
</evidence>
<organism evidence="1 2">
    <name type="scientific">Dyella flagellata</name>
    <dbReference type="NCBI Taxonomy" id="1867833"/>
    <lineage>
        <taxon>Bacteria</taxon>
        <taxon>Pseudomonadati</taxon>
        <taxon>Pseudomonadota</taxon>
        <taxon>Gammaproteobacteria</taxon>
        <taxon>Lysobacterales</taxon>
        <taxon>Rhodanobacteraceae</taxon>
        <taxon>Dyella</taxon>
    </lineage>
</organism>
<comment type="caution">
    <text evidence="1">The sequence shown here is derived from an EMBL/GenBank/DDBJ whole genome shotgun (WGS) entry which is preliminary data.</text>
</comment>